<dbReference type="GO" id="GO:0016279">
    <property type="term" value="F:protein-lysine N-methyltransferase activity"/>
    <property type="evidence" value="ECO:0007669"/>
    <property type="project" value="TreeGrafter"/>
</dbReference>
<proteinExistence type="predicted"/>
<dbReference type="AlphaFoldDB" id="A0AAD3HBG1"/>
<dbReference type="Gene3D" id="3.90.1410.10">
    <property type="entry name" value="set domain protein methyltransferase, domain 1"/>
    <property type="match status" value="1"/>
</dbReference>
<organism evidence="1 2">
    <name type="scientific">Chaetoceros tenuissimus</name>
    <dbReference type="NCBI Taxonomy" id="426638"/>
    <lineage>
        <taxon>Eukaryota</taxon>
        <taxon>Sar</taxon>
        <taxon>Stramenopiles</taxon>
        <taxon>Ochrophyta</taxon>
        <taxon>Bacillariophyta</taxon>
        <taxon>Coscinodiscophyceae</taxon>
        <taxon>Chaetocerotophycidae</taxon>
        <taxon>Chaetocerotales</taxon>
        <taxon>Chaetocerotaceae</taxon>
        <taxon>Chaetoceros</taxon>
    </lineage>
</organism>
<dbReference type="SUPFAM" id="SSF82199">
    <property type="entry name" value="SET domain"/>
    <property type="match status" value="1"/>
</dbReference>
<evidence type="ECO:0000313" key="1">
    <source>
        <dbReference type="EMBL" id="GFH57647.1"/>
    </source>
</evidence>
<sequence>MEGNSKKRQRIESKPPWEICKASIEKLGGFISPSIAFSDTTRTVSLSASVKEGDELMRIPSKSLMSLKVVESFPFGKSIFRLVHEVDNGQLFHSKNDLVLALFLAVVQSDGMPDFDQDDRLSCVKCYLGTLPDNSSYDNLPRRWTNEKLEQLLGGTNILERAKMEKNGLLQDFKLLHEAHQKINKEFEKDATFQMPSLEYFDEMIAAVESRAFHCLGDDEVDALVPLLDCINHKRGVGLVSDVSYKRQDDGAIVVNAKIDMDAEYTVGITYGAKGNHQLLIRYGFTLGDNVEPDGSSNDIAEIKVKNKLCEFRRGPKSYTFGCLTKALALCSDDLEDGMGEQDEPTGLDDFLNDCEAEECDFDSMYAEGNDDEGDQNEQEDDEVKNEIVALNTLRTELEKARDGYSLHGDRLQGALNSKHDSDEKFCAILIQSEIKTISFYLDAIEEIVKALSTKSGSNNKDGDLLQKQVLELKDAFLAIRHPEILY</sequence>
<protein>
    <recommendedName>
        <fullName evidence="3">SET domain-containing protein</fullName>
    </recommendedName>
</protein>
<accession>A0AAD3HBG1</accession>
<evidence type="ECO:0000313" key="2">
    <source>
        <dbReference type="Proteomes" id="UP001054902"/>
    </source>
</evidence>
<dbReference type="InterPro" id="IPR050600">
    <property type="entry name" value="SETD3_SETD6_MTase"/>
</dbReference>
<dbReference type="PANTHER" id="PTHR13271:SF152">
    <property type="entry name" value="UBIQUITIN-LIKE DOMAIN-CONTAINING PROTEIN"/>
    <property type="match status" value="1"/>
</dbReference>
<comment type="caution">
    <text evidence="1">The sequence shown here is derived from an EMBL/GenBank/DDBJ whole genome shotgun (WGS) entry which is preliminary data.</text>
</comment>
<dbReference type="EMBL" id="BLLK01000058">
    <property type="protein sequence ID" value="GFH57647.1"/>
    <property type="molecule type" value="Genomic_DNA"/>
</dbReference>
<dbReference type="PANTHER" id="PTHR13271">
    <property type="entry name" value="UNCHARACTERIZED PUTATIVE METHYLTRANSFERASE"/>
    <property type="match status" value="1"/>
</dbReference>
<dbReference type="InterPro" id="IPR046341">
    <property type="entry name" value="SET_dom_sf"/>
</dbReference>
<keyword evidence="2" id="KW-1185">Reference proteome</keyword>
<reference evidence="1 2" key="1">
    <citation type="journal article" date="2021" name="Sci. Rep.">
        <title>The genome of the diatom Chaetoceros tenuissimus carries an ancient integrated fragment of an extant virus.</title>
        <authorList>
            <person name="Hongo Y."/>
            <person name="Kimura K."/>
            <person name="Takaki Y."/>
            <person name="Yoshida Y."/>
            <person name="Baba S."/>
            <person name="Kobayashi G."/>
            <person name="Nagasaki K."/>
            <person name="Hano T."/>
            <person name="Tomaru Y."/>
        </authorList>
    </citation>
    <scope>NUCLEOTIDE SEQUENCE [LARGE SCALE GENOMIC DNA]</scope>
    <source>
        <strain evidence="1 2">NIES-3715</strain>
    </source>
</reference>
<gene>
    <name evidence="1" type="ORF">CTEN210_14123</name>
</gene>
<dbReference type="Proteomes" id="UP001054902">
    <property type="component" value="Unassembled WGS sequence"/>
</dbReference>
<evidence type="ECO:0008006" key="3">
    <source>
        <dbReference type="Google" id="ProtNLM"/>
    </source>
</evidence>
<dbReference type="CDD" id="cd10527">
    <property type="entry name" value="SET_LSMT"/>
    <property type="match status" value="1"/>
</dbReference>
<name>A0AAD3HBG1_9STRA</name>